<name>A0ABR2JP33_9EUKA</name>
<feature type="domain" description="Methyltransferase type 11" evidence="4">
    <location>
        <begin position="49"/>
        <end position="150"/>
    </location>
</feature>
<dbReference type="InterPro" id="IPR013216">
    <property type="entry name" value="Methyltransf_11"/>
</dbReference>
<dbReference type="PANTHER" id="PTHR12176:SF79">
    <property type="entry name" value="METHYLTRANSFERASE TYPE 11 DOMAIN-CONTAINING PROTEIN"/>
    <property type="match status" value="1"/>
</dbReference>
<accession>A0ABR2JP33</accession>
<gene>
    <name evidence="5" type="ORF">M9Y10_003201</name>
</gene>
<evidence type="ECO:0000313" key="6">
    <source>
        <dbReference type="Proteomes" id="UP001470230"/>
    </source>
</evidence>
<evidence type="ECO:0000256" key="2">
    <source>
        <dbReference type="ARBA" id="ARBA00022603"/>
    </source>
</evidence>
<dbReference type="InterPro" id="IPR051419">
    <property type="entry name" value="Lys/N-term_MeTrsfase_sf"/>
</dbReference>
<sequence>MSTKEFGEDHYWEKKYQEKEEEYEWYQPWAAIKSYVLPFLKGNQSQDILNVGCGNSPMGVDMLNEGFKHIVNIDISNTVIEQMKKRYLEEKRCNWISMDCTQLEFKENTFDAVIEKGTIDALVCKKDQGLSIHKFLEESYRVLRDGGVFLSISFGKPSLRLNYYREVNLKWQVLDPIEIPKIMIPNQYYYLFVAIKEKM</sequence>
<dbReference type="InterPro" id="IPR029063">
    <property type="entry name" value="SAM-dependent_MTases_sf"/>
</dbReference>
<keyword evidence="3" id="KW-0808">Transferase</keyword>
<organism evidence="5 6">
    <name type="scientific">Tritrichomonas musculus</name>
    <dbReference type="NCBI Taxonomy" id="1915356"/>
    <lineage>
        <taxon>Eukaryota</taxon>
        <taxon>Metamonada</taxon>
        <taxon>Parabasalia</taxon>
        <taxon>Tritrichomonadida</taxon>
        <taxon>Tritrichomonadidae</taxon>
        <taxon>Tritrichomonas</taxon>
    </lineage>
</organism>
<evidence type="ECO:0000256" key="1">
    <source>
        <dbReference type="ARBA" id="ARBA00008361"/>
    </source>
</evidence>
<dbReference type="CDD" id="cd02440">
    <property type="entry name" value="AdoMet_MTases"/>
    <property type="match status" value="1"/>
</dbReference>
<keyword evidence="6" id="KW-1185">Reference proteome</keyword>
<dbReference type="PANTHER" id="PTHR12176">
    <property type="entry name" value="SAM-DEPENDENT METHYLTRANSFERASE SUPERFAMILY PROTEIN"/>
    <property type="match status" value="1"/>
</dbReference>
<dbReference type="Pfam" id="PF08241">
    <property type="entry name" value="Methyltransf_11"/>
    <property type="match status" value="1"/>
</dbReference>
<evidence type="ECO:0000256" key="3">
    <source>
        <dbReference type="ARBA" id="ARBA00022679"/>
    </source>
</evidence>
<evidence type="ECO:0000313" key="5">
    <source>
        <dbReference type="EMBL" id="KAK8880523.1"/>
    </source>
</evidence>
<dbReference type="Proteomes" id="UP001470230">
    <property type="component" value="Unassembled WGS sequence"/>
</dbReference>
<keyword evidence="2" id="KW-0489">Methyltransferase</keyword>
<comment type="similarity">
    <text evidence="1">Belongs to the methyltransferase superfamily.</text>
</comment>
<dbReference type="Gene3D" id="3.40.50.150">
    <property type="entry name" value="Vaccinia Virus protein VP39"/>
    <property type="match status" value="1"/>
</dbReference>
<dbReference type="EMBL" id="JAPFFF010000010">
    <property type="protein sequence ID" value="KAK8880523.1"/>
    <property type="molecule type" value="Genomic_DNA"/>
</dbReference>
<comment type="caution">
    <text evidence="5">The sequence shown here is derived from an EMBL/GenBank/DDBJ whole genome shotgun (WGS) entry which is preliminary data.</text>
</comment>
<protein>
    <recommendedName>
        <fullName evidence="4">Methyltransferase type 11 domain-containing protein</fullName>
    </recommendedName>
</protein>
<dbReference type="SUPFAM" id="SSF53335">
    <property type="entry name" value="S-adenosyl-L-methionine-dependent methyltransferases"/>
    <property type="match status" value="1"/>
</dbReference>
<proteinExistence type="inferred from homology"/>
<evidence type="ECO:0000259" key="4">
    <source>
        <dbReference type="Pfam" id="PF08241"/>
    </source>
</evidence>
<reference evidence="5 6" key="1">
    <citation type="submission" date="2024-04" db="EMBL/GenBank/DDBJ databases">
        <title>Tritrichomonas musculus Genome.</title>
        <authorList>
            <person name="Alves-Ferreira E."/>
            <person name="Grigg M."/>
            <person name="Lorenzi H."/>
            <person name="Galac M."/>
        </authorList>
    </citation>
    <scope>NUCLEOTIDE SEQUENCE [LARGE SCALE GENOMIC DNA]</scope>
    <source>
        <strain evidence="5 6">EAF2021</strain>
    </source>
</reference>